<evidence type="ECO:0000313" key="1">
    <source>
        <dbReference type="EMBL" id="OLP75710.1"/>
    </source>
</evidence>
<protein>
    <submittedName>
        <fullName evidence="1">Uncharacterized protein</fullName>
    </submittedName>
</protein>
<keyword evidence="2" id="KW-1185">Reference proteome</keyword>
<accession>A0A1Q9BYP8</accession>
<name>A0A1Q9BYP8_SYMMI</name>
<proteinExistence type="predicted"/>
<dbReference type="EMBL" id="LSRX01002319">
    <property type="protein sequence ID" value="OLP75710.1"/>
    <property type="molecule type" value="Genomic_DNA"/>
</dbReference>
<gene>
    <name evidence="1" type="ORF">AK812_SmicGene44452</name>
</gene>
<evidence type="ECO:0000313" key="2">
    <source>
        <dbReference type="Proteomes" id="UP000186817"/>
    </source>
</evidence>
<dbReference type="Proteomes" id="UP000186817">
    <property type="component" value="Unassembled WGS sequence"/>
</dbReference>
<reference evidence="1 2" key="1">
    <citation type="submission" date="2016-02" db="EMBL/GenBank/DDBJ databases">
        <title>Genome analysis of coral dinoflagellate symbionts highlights evolutionary adaptations to a symbiotic lifestyle.</title>
        <authorList>
            <person name="Aranda M."/>
            <person name="Li Y."/>
            <person name="Liew Y.J."/>
            <person name="Baumgarten S."/>
            <person name="Simakov O."/>
            <person name="Wilson M."/>
            <person name="Piel J."/>
            <person name="Ashoor H."/>
            <person name="Bougouffa S."/>
            <person name="Bajic V.B."/>
            <person name="Ryu T."/>
            <person name="Ravasi T."/>
            <person name="Bayer T."/>
            <person name="Micklem G."/>
            <person name="Kim H."/>
            <person name="Bhak J."/>
            <person name="Lajeunesse T.C."/>
            <person name="Voolstra C.R."/>
        </authorList>
    </citation>
    <scope>NUCLEOTIDE SEQUENCE [LARGE SCALE GENOMIC DNA]</scope>
    <source>
        <strain evidence="1 2">CCMP2467</strain>
    </source>
</reference>
<dbReference type="OrthoDB" id="444803at2759"/>
<sequence>MNSGTSQLEVQKGQPTEQKVVIFISLVACLGLKLDVRTSDDSECKGKLVEGTTMCSDVDPETKKKCDRSFVDVGAGLYMQCVWDDESDQCLTGSGINDPYCTKPVGPQPPKDGMFAWFRSEDASTSWVSKVGNFEGKGTGSDLKIETAKGHGAKEKVKFLKGTKSDKFDFGAILPKNKYTVCSISRYAGAQRKRIIQMGSHRNWLHGHWGGNTGVCHYNQWNTAHSRYGNKEDWVVLCGTNNKQVYDSRDGSTNIATANGKGFDKDERLYVNDGHNEFSDFAVMEIITYKKQLSKEKIQEVMAYLKWKLEQKVVIFISLVACLGLKLDVRTSDDSECKGKLVEGTTMCSDVDPETKKKCDRSFVDVGAGLYMQCVWDDESDQCLTGSGINDPYCTKPVGPQPPKDGMFAWFRSEDASTSWVSKVGNFEGKGTGSDLKIETAKGHGAKEKVKFLKGTKSDKFDFGAILPKNKYTVCSISRYAGAQRKRIIQMGSHRNWLHGHWGGNTGVCHYNQWNTAHSRYGNKEDWVVLCGTNNKQVYDSRDGSTNIATANGKGFDKDERLYVNDGHNEFSDFAVMEIITYKKQLSKEKIQEVMAYLKWKLENGTP</sequence>
<dbReference type="AlphaFoldDB" id="A0A1Q9BYP8"/>
<organism evidence="1 2">
    <name type="scientific">Symbiodinium microadriaticum</name>
    <name type="common">Dinoflagellate</name>
    <name type="synonym">Zooxanthella microadriatica</name>
    <dbReference type="NCBI Taxonomy" id="2951"/>
    <lineage>
        <taxon>Eukaryota</taxon>
        <taxon>Sar</taxon>
        <taxon>Alveolata</taxon>
        <taxon>Dinophyceae</taxon>
        <taxon>Suessiales</taxon>
        <taxon>Symbiodiniaceae</taxon>
        <taxon>Symbiodinium</taxon>
    </lineage>
</organism>
<comment type="caution">
    <text evidence="1">The sequence shown here is derived from an EMBL/GenBank/DDBJ whole genome shotgun (WGS) entry which is preliminary data.</text>
</comment>